<evidence type="ECO:0000256" key="4">
    <source>
        <dbReference type="ARBA" id="ARBA00023163"/>
    </source>
</evidence>
<dbReference type="RefSeq" id="WP_067011941.1">
    <property type="nucleotide sequence ID" value="NZ_FLOB01000001.1"/>
</dbReference>
<dbReference type="SUPFAM" id="SSF46785">
    <property type="entry name" value="Winged helix' DNA-binding domain"/>
    <property type="match status" value="1"/>
</dbReference>
<evidence type="ECO:0000313" key="7">
    <source>
        <dbReference type="Proteomes" id="UP000092544"/>
    </source>
</evidence>
<dbReference type="InterPro" id="IPR036388">
    <property type="entry name" value="WH-like_DNA-bd_sf"/>
</dbReference>
<dbReference type="SUPFAM" id="SSF53850">
    <property type="entry name" value="Periplasmic binding protein-like II"/>
    <property type="match status" value="1"/>
</dbReference>
<protein>
    <submittedName>
        <fullName evidence="6">HTH-type transcriptional regulator DmlR</fullName>
    </submittedName>
</protein>
<reference evidence="6 7" key="1">
    <citation type="submission" date="2016-06" db="EMBL/GenBank/DDBJ databases">
        <authorList>
            <person name="Kjaerup R.B."/>
            <person name="Dalgaard T.S."/>
            <person name="Juul-Madsen H.R."/>
        </authorList>
    </citation>
    <scope>NUCLEOTIDE SEQUENCE [LARGE SCALE GENOMIC DNA]</scope>
    <source>
        <strain evidence="6 7">CECT 8886</strain>
    </source>
</reference>
<dbReference type="CDD" id="cd08422">
    <property type="entry name" value="PBP2_CrgA_like"/>
    <property type="match status" value="1"/>
</dbReference>
<evidence type="ECO:0000256" key="1">
    <source>
        <dbReference type="ARBA" id="ARBA00009437"/>
    </source>
</evidence>
<dbReference type="PROSITE" id="PS50931">
    <property type="entry name" value="HTH_LYSR"/>
    <property type="match status" value="1"/>
</dbReference>
<dbReference type="InterPro" id="IPR000847">
    <property type="entry name" value="LysR_HTH_N"/>
</dbReference>
<dbReference type="STRING" id="1792290.MSP8886_00276"/>
<keyword evidence="4" id="KW-0804">Transcription</keyword>
<evidence type="ECO:0000256" key="2">
    <source>
        <dbReference type="ARBA" id="ARBA00023015"/>
    </source>
</evidence>
<dbReference type="InterPro" id="IPR005119">
    <property type="entry name" value="LysR_subst-bd"/>
</dbReference>
<dbReference type="PANTHER" id="PTHR30537">
    <property type="entry name" value="HTH-TYPE TRANSCRIPTIONAL REGULATOR"/>
    <property type="match status" value="1"/>
</dbReference>
<dbReference type="Gene3D" id="3.40.190.290">
    <property type="match status" value="1"/>
</dbReference>
<accession>A0A1A8T332</accession>
<gene>
    <name evidence="6" type="primary">dmlR_2</name>
    <name evidence="6" type="ORF">MSP8886_00276</name>
</gene>
<dbReference type="GO" id="GO:0043565">
    <property type="term" value="F:sequence-specific DNA binding"/>
    <property type="evidence" value="ECO:0007669"/>
    <property type="project" value="TreeGrafter"/>
</dbReference>
<dbReference type="PANTHER" id="PTHR30537:SF5">
    <property type="entry name" value="HTH-TYPE TRANSCRIPTIONAL ACTIVATOR TTDR-RELATED"/>
    <property type="match status" value="1"/>
</dbReference>
<keyword evidence="3" id="KW-0238">DNA-binding</keyword>
<dbReference type="AlphaFoldDB" id="A0A1A8T332"/>
<dbReference type="GO" id="GO:0006351">
    <property type="term" value="P:DNA-templated transcription"/>
    <property type="evidence" value="ECO:0007669"/>
    <property type="project" value="TreeGrafter"/>
</dbReference>
<dbReference type="GO" id="GO:0003700">
    <property type="term" value="F:DNA-binding transcription factor activity"/>
    <property type="evidence" value="ECO:0007669"/>
    <property type="project" value="InterPro"/>
</dbReference>
<name>A0A1A8T332_9GAMM</name>
<dbReference type="Pfam" id="PF00126">
    <property type="entry name" value="HTH_1"/>
    <property type="match status" value="1"/>
</dbReference>
<sequence>MDYPISSDQIFLFKTIVEKGSFSKAAQQLGVHVSTVTRQIDRLEESIGAKLFIRSSHYIGLTESGDHLYRESKEILKHLSSVIEDIRQIENAESGEIKISCLPTFCKTIIIPILKKVKQNNQDIQLSFDLTERLVDPIVERLDLAIRIGDQPNSTLYSKKLGEQTWHICASPDLASKHRLTHIDELENMPLIKKYSKNSTVCWNKLEERNHIAAKCDDFHGQLMLAIEGIGFCCLPNWVVHGSIQNGSLVHVLHDPFQRRDTIYALRPFKHPNAKSALLMDEIERSLDNVSTGLL</sequence>
<dbReference type="EMBL" id="FLOB01000001">
    <property type="protein sequence ID" value="SBS25430.1"/>
    <property type="molecule type" value="Genomic_DNA"/>
</dbReference>
<dbReference type="Pfam" id="PF03466">
    <property type="entry name" value="LysR_substrate"/>
    <property type="match status" value="1"/>
</dbReference>
<evidence type="ECO:0000259" key="5">
    <source>
        <dbReference type="PROSITE" id="PS50931"/>
    </source>
</evidence>
<dbReference type="OrthoDB" id="9815676at2"/>
<keyword evidence="7" id="KW-1185">Reference proteome</keyword>
<proteinExistence type="inferred from homology"/>
<keyword evidence="2" id="KW-0805">Transcription regulation</keyword>
<evidence type="ECO:0000313" key="6">
    <source>
        <dbReference type="EMBL" id="SBS25430.1"/>
    </source>
</evidence>
<dbReference type="InterPro" id="IPR036390">
    <property type="entry name" value="WH_DNA-bd_sf"/>
</dbReference>
<evidence type="ECO:0000256" key="3">
    <source>
        <dbReference type="ARBA" id="ARBA00023125"/>
    </source>
</evidence>
<dbReference type="InterPro" id="IPR058163">
    <property type="entry name" value="LysR-type_TF_proteobact-type"/>
</dbReference>
<feature type="domain" description="HTH lysR-type" evidence="5">
    <location>
        <begin position="5"/>
        <end position="62"/>
    </location>
</feature>
<comment type="similarity">
    <text evidence="1">Belongs to the LysR transcriptional regulatory family.</text>
</comment>
<dbReference type="Proteomes" id="UP000092544">
    <property type="component" value="Unassembled WGS sequence"/>
</dbReference>
<organism evidence="6 7">
    <name type="scientific">Marinomonas spartinae</name>
    <dbReference type="NCBI Taxonomy" id="1792290"/>
    <lineage>
        <taxon>Bacteria</taxon>
        <taxon>Pseudomonadati</taxon>
        <taxon>Pseudomonadota</taxon>
        <taxon>Gammaproteobacteria</taxon>
        <taxon>Oceanospirillales</taxon>
        <taxon>Oceanospirillaceae</taxon>
        <taxon>Marinomonas</taxon>
    </lineage>
</organism>
<dbReference type="Gene3D" id="1.10.10.10">
    <property type="entry name" value="Winged helix-like DNA-binding domain superfamily/Winged helix DNA-binding domain"/>
    <property type="match status" value="1"/>
</dbReference>